<name>A0A323TRU8_9BACI</name>
<evidence type="ECO:0000256" key="4">
    <source>
        <dbReference type="ARBA" id="ARBA00022982"/>
    </source>
</evidence>
<keyword evidence="3 7" id="KW-0812">Transmembrane</keyword>
<dbReference type="GO" id="GO:0004129">
    <property type="term" value="F:cytochrome-c oxidase activity"/>
    <property type="evidence" value="ECO:0007669"/>
    <property type="project" value="InterPro"/>
</dbReference>
<dbReference type="AlphaFoldDB" id="A0A323TRU8"/>
<feature type="transmembrane region" description="Helical" evidence="8">
    <location>
        <begin position="530"/>
        <end position="548"/>
    </location>
</feature>
<feature type="transmembrane region" description="Helical" evidence="8">
    <location>
        <begin position="347"/>
        <end position="366"/>
    </location>
</feature>
<feature type="domain" description="Cytochrome oxidase subunit I profile" evidence="9">
    <location>
        <begin position="25"/>
        <end position="500"/>
    </location>
</feature>
<keyword evidence="5 8" id="KW-1133">Transmembrane helix</keyword>
<feature type="transmembrane region" description="Helical" evidence="8">
    <location>
        <begin position="427"/>
        <end position="449"/>
    </location>
</feature>
<feature type="transmembrane region" description="Helical" evidence="8">
    <location>
        <begin position="294"/>
        <end position="321"/>
    </location>
</feature>
<dbReference type="CDD" id="cd01660">
    <property type="entry name" value="ba3-like_Oxidase_I"/>
    <property type="match status" value="1"/>
</dbReference>
<dbReference type="InterPro" id="IPR023615">
    <property type="entry name" value="Cyt_c_Oxase_su1_BS"/>
</dbReference>
<dbReference type="InterPro" id="IPR033943">
    <property type="entry name" value="Ba3-like_Oxidase_I"/>
</dbReference>
<dbReference type="GO" id="GO:0020037">
    <property type="term" value="F:heme binding"/>
    <property type="evidence" value="ECO:0007669"/>
    <property type="project" value="InterPro"/>
</dbReference>
<dbReference type="InterPro" id="IPR023616">
    <property type="entry name" value="Cyt_c_oxase-like_su1_dom"/>
</dbReference>
<keyword evidence="7" id="KW-0408">Iron</keyword>
<sequence>MKQSNLALQDYTEIPEVQISPKDGKLAFVHISVAFFAFLLGILGGLLQGLARGGMIQLPSWLGYYQILTAHGVLLALVFTTYIIFGFFFAGMSKTHGAFSDGLRKLAWISFFITTIGTVMAATMILANEASVLYTFYAPLQAHFIYYIGLTLFIVGTWVAGATIMAHYFKWRKLNPGQPSPLFGFMATATIILWIVAGLGVAATVLGQMLPWALGYTDEINVLLSRTLFWYFGHPLVYFWIMPAYMVWYLVIPKVIGGRLFSGSLARLAFVLFLLFSIPVGFHHQLMEAGITEFWKYVQTILTFVVVVPSLLTAFSIFATFEQTGREKGGKGLFSWLKKLPWGDVRFFAPFMGMLIFIPAGAGGLINASFQLNAVIHNTLWVVGHFHLTVGTTVVLTFFGMAFWLIPLVTGRKLTKFMNRSGIVTTWLWTIGMFFMSGAMHILGLFGAPRRTAYTTYQDHPQALSWFEGIFASHVTVALGGVILTAAGLLMFYNFVYLAWFAPKGETEFPITPDPDDTPHTPAILENWKLWIGIAVVLILFAYTIPIYDMIVNAPPGSPTFNNLIR</sequence>
<evidence type="ECO:0000256" key="6">
    <source>
        <dbReference type="ARBA" id="ARBA00023136"/>
    </source>
</evidence>
<dbReference type="PROSITE" id="PS00077">
    <property type="entry name" value="COX1_CUB"/>
    <property type="match status" value="1"/>
</dbReference>
<evidence type="ECO:0000259" key="9">
    <source>
        <dbReference type="PROSITE" id="PS50855"/>
    </source>
</evidence>
<dbReference type="PRINTS" id="PR01165">
    <property type="entry name" value="CYCOXIDASEI"/>
</dbReference>
<feature type="transmembrane region" description="Helical" evidence="8">
    <location>
        <begin position="181"/>
        <end position="208"/>
    </location>
</feature>
<comment type="similarity">
    <text evidence="7">Belongs to the heme-copper respiratory oxidase family.</text>
</comment>
<evidence type="ECO:0000256" key="1">
    <source>
        <dbReference type="ARBA" id="ARBA00004141"/>
    </source>
</evidence>
<dbReference type="RefSeq" id="WP_110611692.1">
    <property type="nucleotide sequence ID" value="NZ_PDOD01000005.1"/>
</dbReference>
<keyword evidence="7" id="KW-0349">Heme</keyword>
<dbReference type="Proteomes" id="UP000248214">
    <property type="component" value="Unassembled WGS sequence"/>
</dbReference>
<keyword evidence="4 7" id="KW-0249">Electron transport</keyword>
<accession>A0A323TRU8</accession>
<feature type="transmembrane region" description="Helical" evidence="8">
    <location>
        <begin position="145"/>
        <end position="169"/>
    </location>
</feature>
<keyword evidence="7" id="KW-0813">Transport</keyword>
<feature type="transmembrane region" description="Helical" evidence="8">
    <location>
        <begin position="469"/>
        <end position="496"/>
    </location>
</feature>
<dbReference type="SUPFAM" id="SSF81442">
    <property type="entry name" value="Cytochrome c oxidase subunit I-like"/>
    <property type="match status" value="1"/>
</dbReference>
<evidence type="ECO:0000256" key="8">
    <source>
        <dbReference type="SAM" id="Phobius"/>
    </source>
</evidence>
<dbReference type="Pfam" id="PF00115">
    <property type="entry name" value="COX1"/>
    <property type="match status" value="1"/>
</dbReference>
<evidence type="ECO:0000256" key="7">
    <source>
        <dbReference type="RuleBase" id="RU000370"/>
    </source>
</evidence>
<comment type="caution">
    <text evidence="10">The sequence shown here is derived from an EMBL/GenBank/DDBJ whole genome shotgun (WGS) entry which is preliminary data.</text>
</comment>
<dbReference type="Gene3D" id="1.20.210.10">
    <property type="entry name" value="Cytochrome c oxidase-like, subunit I domain"/>
    <property type="match status" value="1"/>
</dbReference>
<keyword evidence="6 8" id="KW-0472">Membrane</keyword>
<dbReference type="OrthoDB" id="9764568at2"/>
<evidence type="ECO:0000256" key="5">
    <source>
        <dbReference type="ARBA" id="ARBA00022989"/>
    </source>
</evidence>
<feature type="transmembrane region" description="Helical" evidence="8">
    <location>
        <begin position="63"/>
        <end position="85"/>
    </location>
</feature>
<proteinExistence type="inferred from homology"/>
<dbReference type="PANTHER" id="PTHR10422:SF40">
    <property type="entry name" value="CYTOCHROME C OXIDASE SUBUNIT I"/>
    <property type="match status" value="1"/>
</dbReference>
<dbReference type="GO" id="GO:0016020">
    <property type="term" value="C:membrane"/>
    <property type="evidence" value="ECO:0007669"/>
    <property type="project" value="UniProtKB-SubCell"/>
</dbReference>
<comment type="subcellular location">
    <subcellularLocation>
        <location evidence="1">Membrane</location>
        <topology evidence="1">Multi-pass membrane protein</topology>
    </subcellularLocation>
</comment>
<gene>
    <name evidence="10" type="ORF">CR194_18110</name>
</gene>
<feature type="transmembrane region" description="Helical" evidence="8">
    <location>
        <begin position="228"/>
        <end position="252"/>
    </location>
</feature>
<keyword evidence="7" id="KW-0479">Metal-binding</keyword>
<keyword evidence="11" id="KW-1185">Reference proteome</keyword>
<protein>
    <submittedName>
        <fullName evidence="10">Cytochrome C</fullName>
    </submittedName>
</protein>
<evidence type="ECO:0000313" key="10">
    <source>
        <dbReference type="EMBL" id="PYZ92105.1"/>
    </source>
</evidence>
<dbReference type="EMBL" id="PDOD01000005">
    <property type="protein sequence ID" value="PYZ92105.1"/>
    <property type="molecule type" value="Genomic_DNA"/>
</dbReference>
<dbReference type="GO" id="GO:0009060">
    <property type="term" value="P:aerobic respiration"/>
    <property type="evidence" value="ECO:0007669"/>
    <property type="project" value="InterPro"/>
</dbReference>
<evidence type="ECO:0000256" key="2">
    <source>
        <dbReference type="ARBA" id="ARBA00022660"/>
    </source>
</evidence>
<reference evidence="10 11" key="1">
    <citation type="submission" date="2017-10" db="EMBL/GenBank/DDBJ databases">
        <title>Bacillus sp. nov., a halophilic bacterium isolated from a Keqin Lake.</title>
        <authorList>
            <person name="Wang H."/>
        </authorList>
    </citation>
    <scope>NUCLEOTIDE SEQUENCE [LARGE SCALE GENOMIC DNA]</scope>
    <source>
        <strain evidence="10 11">KQ-12</strain>
    </source>
</reference>
<dbReference type="InterPro" id="IPR036927">
    <property type="entry name" value="Cyt_c_oxase-like_su1_sf"/>
</dbReference>
<evidence type="ECO:0000313" key="11">
    <source>
        <dbReference type="Proteomes" id="UP000248214"/>
    </source>
</evidence>
<feature type="transmembrane region" description="Helical" evidence="8">
    <location>
        <begin position="26"/>
        <end position="51"/>
    </location>
</feature>
<dbReference type="InterPro" id="IPR000883">
    <property type="entry name" value="Cyt_C_Oxase_1"/>
</dbReference>
<organism evidence="10 11">
    <name type="scientific">Salipaludibacillus keqinensis</name>
    <dbReference type="NCBI Taxonomy" id="2045207"/>
    <lineage>
        <taxon>Bacteria</taxon>
        <taxon>Bacillati</taxon>
        <taxon>Bacillota</taxon>
        <taxon>Bacilli</taxon>
        <taxon>Bacillales</taxon>
        <taxon>Bacillaceae</taxon>
    </lineage>
</organism>
<dbReference type="PANTHER" id="PTHR10422">
    <property type="entry name" value="CYTOCHROME C OXIDASE SUBUNIT 1"/>
    <property type="match status" value="1"/>
</dbReference>
<evidence type="ECO:0000256" key="3">
    <source>
        <dbReference type="ARBA" id="ARBA00022692"/>
    </source>
</evidence>
<feature type="transmembrane region" description="Helical" evidence="8">
    <location>
        <begin position="386"/>
        <end position="406"/>
    </location>
</feature>
<dbReference type="PROSITE" id="PS50855">
    <property type="entry name" value="COX1"/>
    <property type="match status" value="1"/>
</dbReference>
<feature type="transmembrane region" description="Helical" evidence="8">
    <location>
        <begin position="264"/>
        <end position="282"/>
    </location>
</feature>
<keyword evidence="2 7" id="KW-0679">Respiratory chain</keyword>
<feature type="transmembrane region" description="Helical" evidence="8">
    <location>
        <begin position="106"/>
        <end position="125"/>
    </location>
</feature>